<evidence type="ECO:0000313" key="2">
    <source>
        <dbReference type="Proteomes" id="UP000828390"/>
    </source>
</evidence>
<reference evidence="1" key="1">
    <citation type="journal article" date="2019" name="bioRxiv">
        <title>The Genome of the Zebra Mussel, Dreissena polymorpha: A Resource for Invasive Species Research.</title>
        <authorList>
            <person name="McCartney M.A."/>
            <person name="Auch B."/>
            <person name="Kono T."/>
            <person name="Mallez S."/>
            <person name="Zhang Y."/>
            <person name="Obille A."/>
            <person name="Becker A."/>
            <person name="Abrahante J.E."/>
            <person name="Garbe J."/>
            <person name="Badalamenti J.P."/>
            <person name="Herman A."/>
            <person name="Mangelson H."/>
            <person name="Liachko I."/>
            <person name="Sullivan S."/>
            <person name="Sone E.D."/>
            <person name="Koren S."/>
            <person name="Silverstein K.A.T."/>
            <person name="Beckman K.B."/>
            <person name="Gohl D.M."/>
        </authorList>
    </citation>
    <scope>NUCLEOTIDE SEQUENCE</scope>
    <source>
        <strain evidence="1">Duluth1</strain>
        <tissue evidence="1">Whole animal</tissue>
    </source>
</reference>
<keyword evidence="2" id="KW-1185">Reference proteome</keyword>
<protein>
    <submittedName>
        <fullName evidence="1">Uncharacterized protein</fullName>
    </submittedName>
</protein>
<dbReference type="EMBL" id="JAIWYP010000056">
    <property type="protein sequence ID" value="KAH3690695.1"/>
    <property type="molecule type" value="Genomic_DNA"/>
</dbReference>
<sequence length="54" mass="6364">MSQNIVKKTLKIETSDSSLARIFWISKKEVFAKVNISRCRNRTELRSLAKPRRE</sequence>
<dbReference type="Proteomes" id="UP000828390">
    <property type="component" value="Unassembled WGS sequence"/>
</dbReference>
<proteinExistence type="predicted"/>
<accession>A0A9D3Y2P1</accession>
<reference evidence="1" key="2">
    <citation type="submission" date="2020-11" db="EMBL/GenBank/DDBJ databases">
        <authorList>
            <person name="McCartney M.A."/>
            <person name="Auch B."/>
            <person name="Kono T."/>
            <person name="Mallez S."/>
            <person name="Becker A."/>
            <person name="Gohl D.M."/>
            <person name="Silverstein K.A.T."/>
            <person name="Koren S."/>
            <person name="Bechman K.B."/>
            <person name="Herman A."/>
            <person name="Abrahante J.E."/>
            <person name="Garbe J."/>
        </authorList>
    </citation>
    <scope>NUCLEOTIDE SEQUENCE</scope>
    <source>
        <strain evidence="1">Duluth1</strain>
        <tissue evidence="1">Whole animal</tissue>
    </source>
</reference>
<organism evidence="1 2">
    <name type="scientific">Dreissena polymorpha</name>
    <name type="common">Zebra mussel</name>
    <name type="synonym">Mytilus polymorpha</name>
    <dbReference type="NCBI Taxonomy" id="45954"/>
    <lineage>
        <taxon>Eukaryota</taxon>
        <taxon>Metazoa</taxon>
        <taxon>Spiralia</taxon>
        <taxon>Lophotrochozoa</taxon>
        <taxon>Mollusca</taxon>
        <taxon>Bivalvia</taxon>
        <taxon>Autobranchia</taxon>
        <taxon>Heteroconchia</taxon>
        <taxon>Euheterodonta</taxon>
        <taxon>Imparidentia</taxon>
        <taxon>Neoheterodontei</taxon>
        <taxon>Myida</taxon>
        <taxon>Dreissenoidea</taxon>
        <taxon>Dreissenidae</taxon>
        <taxon>Dreissena</taxon>
    </lineage>
</organism>
<evidence type="ECO:0000313" key="1">
    <source>
        <dbReference type="EMBL" id="KAH3690695.1"/>
    </source>
</evidence>
<dbReference type="AlphaFoldDB" id="A0A9D3Y2P1"/>
<name>A0A9D3Y2P1_DREPO</name>
<gene>
    <name evidence="1" type="ORF">DPMN_190677</name>
</gene>
<comment type="caution">
    <text evidence="1">The sequence shown here is derived from an EMBL/GenBank/DDBJ whole genome shotgun (WGS) entry which is preliminary data.</text>
</comment>